<proteinExistence type="predicted"/>
<organism evidence="1 2">
    <name type="scientific">Saccoglossus kowalevskii</name>
    <name type="common">Acorn worm</name>
    <dbReference type="NCBI Taxonomy" id="10224"/>
    <lineage>
        <taxon>Eukaryota</taxon>
        <taxon>Metazoa</taxon>
        <taxon>Hemichordata</taxon>
        <taxon>Enteropneusta</taxon>
        <taxon>Harrimaniidae</taxon>
        <taxon>Saccoglossus</taxon>
    </lineage>
</organism>
<evidence type="ECO:0000313" key="1">
    <source>
        <dbReference type="Proteomes" id="UP000694865"/>
    </source>
</evidence>
<sequence>MYTYLEEFPVKLLHDLPAVTGHEVDKVMVITLEYGKNFSGPGSDPFRTNRAIGDPIAAYLSNFLHPVVYYYDKLPSKEDFMTLSAKFDILPRPLKIHHIVEDFLTLFTAPNSHILPLRRFIESCLDTDLRNFYDIQCFSVAMTSQDLPWMCQQHDYQLQMGLSGERTGTMNNDQRGELTFGT</sequence>
<reference evidence="2" key="1">
    <citation type="submission" date="2025-08" db="UniProtKB">
        <authorList>
            <consortium name="RefSeq"/>
        </authorList>
    </citation>
    <scope>IDENTIFICATION</scope>
    <source>
        <tissue evidence="2">Testes</tissue>
    </source>
</reference>
<accession>A0ABM0MVH6</accession>
<dbReference type="GeneID" id="102800607"/>
<evidence type="ECO:0000313" key="2">
    <source>
        <dbReference type="RefSeq" id="XP_006824017.1"/>
    </source>
</evidence>
<name>A0ABM0MVH6_SACKO</name>
<gene>
    <name evidence="2" type="primary">LOC102800607</name>
</gene>
<protein>
    <submittedName>
        <fullName evidence="2">FAD-dependent oxidoreductase domain-containing protein 2-like</fullName>
    </submittedName>
</protein>
<dbReference type="RefSeq" id="XP_006824017.1">
    <property type="nucleotide sequence ID" value="XM_006823954.1"/>
</dbReference>
<keyword evidence="1" id="KW-1185">Reference proteome</keyword>
<dbReference type="Proteomes" id="UP000694865">
    <property type="component" value="Unplaced"/>
</dbReference>